<dbReference type="Proteomes" id="UP000798662">
    <property type="component" value="Chromosome 1"/>
</dbReference>
<sequence length="383" mass="41848">MMVSVDVPVSRRRRRERLSSCRLCAPGGRAVAVWAAACHRLPLFFPLFTRAHRPNEMVEPAARGGPAAAAAAAASPAASPAQTADEDLVLAALSRRPLIDADVAAACPSLSKQTRLAAINRLLESGRMQLLRRPSDNAILYKAVARNETAHLAGLSVQDRLVYAEVEKAKAAGTWTKELRIRCGLTIAAVKKSLANLEARKLIKSVNNVQYKNRKMYMLVGVEPAQAVTGGPWYTDDKEFDIEFIRVLYNQVQEFLKSRPHQMASVAAVERYLADLKISVEPLRTPHVHTLLNVMELDAIVESVSPSRAELADEGAPGAPPGGEEDPEAARARTTYYRVNKQVVSVLAVANTPCGVCPVVRDCHPDGIISPRTCIYIDEWLNF</sequence>
<gene>
    <name evidence="1" type="ORF">I4F81_004714</name>
</gene>
<comment type="caution">
    <text evidence="1">The sequence shown here is derived from an EMBL/GenBank/DDBJ whole genome shotgun (WGS) entry which is preliminary data.</text>
</comment>
<organism evidence="1 2">
    <name type="scientific">Pyropia yezoensis</name>
    <name type="common">Susabi-nori</name>
    <name type="synonym">Porphyra yezoensis</name>
    <dbReference type="NCBI Taxonomy" id="2788"/>
    <lineage>
        <taxon>Eukaryota</taxon>
        <taxon>Rhodophyta</taxon>
        <taxon>Bangiophyceae</taxon>
        <taxon>Bangiales</taxon>
        <taxon>Bangiaceae</taxon>
        <taxon>Pyropia</taxon>
    </lineage>
</organism>
<reference evidence="1" key="1">
    <citation type="submission" date="2019-11" db="EMBL/GenBank/DDBJ databases">
        <title>Nori genome reveals adaptations in red seaweeds to the harsh intertidal environment.</title>
        <authorList>
            <person name="Wang D."/>
            <person name="Mao Y."/>
        </authorList>
    </citation>
    <scope>NUCLEOTIDE SEQUENCE</scope>
    <source>
        <tissue evidence="1">Gametophyte</tissue>
    </source>
</reference>
<dbReference type="EMBL" id="CM020618">
    <property type="protein sequence ID" value="KAK1862138.1"/>
    <property type="molecule type" value="Genomic_DNA"/>
</dbReference>
<proteinExistence type="predicted"/>
<evidence type="ECO:0000313" key="2">
    <source>
        <dbReference type="Proteomes" id="UP000798662"/>
    </source>
</evidence>
<accession>A0ACC3BX02</accession>
<keyword evidence="2" id="KW-1185">Reference proteome</keyword>
<protein>
    <submittedName>
        <fullName evidence="1">Uncharacterized protein</fullName>
    </submittedName>
</protein>
<evidence type="ECO:0000313" key="1">
    <source>
        <dbReference type="EMBL" id="KAK1862138.1"/>
    </source>
</evidence>
<name>A0ACC3BX02_PYRYE</name>